<keyword evidence="4" id="KW-0472">Membrane</keyword>
<keyword evidence="10" id="KW-1185">Reference proteome</keyword>
<dbReference type="AlphaFoldDB" id="A0A7G1HZF0"/>
<dbReference type="InterPro" id="IPR012944">
    <property type="entry name" value="SusD_RagB_dom"/>
</dbReference>
<evidence type="ECO:0008006" key="11">
    <source>
        <dbReference type="Google" id="ProtNLM"/>
    </source>
</evidence>
<dbReference type="KEGG" id="copr:Cop2CBH44_22440"/>
<dbReference type="Proteomes" id="UP000594042">
    <property type="component" value="Chromosome"/>
</dbReference>
<keyword evidence="5" id="KW-0998">Cell outer membrane</keyword>
<protein>
    <recommendedName>
        <fullName evidence="11">RagB/SusD family nutrient uptake outer membrane protein</fullName>
    </recommendedName>
</protein>
<gene>
    <name evidence="9" type="ORF">Cop2CBH44_22440</name>
</gene>
<comment type="subcellular location">
    <subcellularLocation>
        <location evidence="1">Cell outer membrane</location>
    </subcellularLocation>
</comment>
<organism evidence="9 10">
    <name type="scientific">Coprobacter secundus subsp. similis</name>
    <dbReference type="NCBI Taxonomy" id="2751153"/>
    <lineage>
        <taxon>Bacteria</taxon>
        <taxon>Pseudomonadati</taxon>
        <taxon>Bacteroidota</taxon>
        <taxon>Bacteroidia</taxon>
        <taxon>Bacteroidales</taxon>
        <taxon>Barnesiellaceae</taxon>
        <taxon>Coprobacter</taxon>
    </lineage>
</organism>
<dbReference type="RefSeq" id="WP_200754819.1">
    <property type="nucleotide sequence ID" value="NZ_AP023322.1"/>
</dbReference>
<evidence type="ECO:0000256" key="6">
    <source>
        <dbReference type="SAM" id="MobiDB-lite"/>
    </source>
</evidence>
<dbReference type="Gene3D" id="1.25.40.390">
    <property type="match status" value="2"/>
</dbReference>
<dbReference type="InterPro" id="IPR033985">
    <property type="entry name" value="SusD-like_N"/>
</dbReference>
<evidence type="ECO:0000256" key="4">
    <source>
        <dbReference type="ARBA" id="ARBA00023136"/>
    </source>
</evidence>
<comment type="similarity">
    <text evidence="2">Belongs to the SusD family.</text>
</comment>
<dbReference type="GO" id="GO:0009279">
    <property type="term" value="C:cell outer membrane"/>
    <property type="evidence" value="ECO:0007669"/>
    <property type="project" value="UniProtKB-SubCell"/>
</dbReference>
<dbReference type="Pfam" id="PF14322">
    <property type="entry name" value="SusD-like_3"/>
    <property type="match status" value="1"/>
</dbReference>
<evidence type="ECO:0000256" key="5">
    <source>
        <dbReference type="ARBA" id="ARBA00023237"/>
    </source>
</evidence>
<sequence>MKINKIFIIAGLLGSTLLSSCDDWLNVIPSDQIKEEELFKTGNGFRNALNGVYRQLSMRELYGRNLSWGIIESLGQVYDLTVASDASTKDMKRLLDYKYKDNDVVSVTDAMWEKAWNSIANCNNIIQNVQTKDSTLFYGRNREKNMILGEAIALRAYIHLDLLRLYAPAPSTHPTNVYIPYVDVYPSYISNRKTVEECLSLIIRDLKEAQSIMQIVDKNSGFSTSSRFENIASGEERFLNSRGYRMNYYAITGILARAYLYAQKYDEAYTEAMKVIKKKSNFAFSDYYDIEYDGNMKLYGDVILAFYNTDLTDWDQEANHINDSKEDYEKTFIAINNVESIFGEDLEDDYRSKYQMEEVYYSYRTLKYYKQGLSSIVSRTNNNLIPALRLSEMYYIAAESIYDKNPDEAQSYLDIVKEARGLEALDYSTVNSKDDFIKLIVNDARREFIGEGQIFFMYKRLNQPIPKTSTTNVSPTNENYVMPLPDSETNLN</sequence>
<reference evidence="10" key="1">
    <citation type="submission" date="2020-07" db="EMBL/GenBank/DDBJ databases">
        <title>Complete genome sequencing of Coprobacter sp. strain 2CBH44.</title>
        <authorList>
            <person name="Sakamoto M."/>
            <person name="Murakami T."/>
            <person name="Mori H."/>
        </authorList>
    </citation>
    <scope>NUCLEOTIDE SEQUENCE [LARGE SCALE GENOMIC DNA]</scope>
    <source>
        <strain evidence="10">2CBH44</strain>
    </source>
</reference>
<dbReference type="SUPFAM" id="SSF48452">
    <property type="entry name" value="TPR-like"/>
    <property type="match status" value="1"/>
</dbReference>
<dbReference type="InterPro" id="IPR011990">
    <property type="entry name" value="TPR-like_helical_dom_sf"/>
</dbReference>
<evidence type="ECO:0000256" key="2">
    <source>
        <dbReference type="ARBA" id="ARBA00006275"/>
    </source>
</evidence>
<evidence type="ECO:0000256" key="1">
    <source>
        <dbReference type="ARBA" id="ARBA00004442"/>
    </source>
</evidence>
<evidence type="ECO:0000259" key="7">
    <source>
        <dbReference type="Pfam" id="PF07980"/>
    </source>
</evidence>
<evidence type="ECO:0000256" key="3">
    <source>
        <dbReference type="ARBA" id="ARBA00022729"/>
    </source>
</evidence>
<dbReference type="Pfam" id="PF07980">
    <property type="entry name" value="SusD_RagB"/>
    <property type="match status" value="1"/>
</dbReference>
<evidence type="ECO:0000313" key="10">
    <source>
        <dbReference type="Proteomes" id="UP000594042"/>
    </source>
</evidence>
<evidence type="ECO:0000259" key="8">
    <source>
        <dbReference type="Pfam" id="PF14322"/>
    </source>
</evidence>
<dbReference type="EMBL" id="AP023322">
    <property type="protein sequence ID" value="BCI63891.1"/>
    <property type="molecule type" value="Genomic_DNA"/>
</dbReference>
<proteinExistence type="inferred from homology"/>
<name>A0A7G1HZF0_9BACT</name>
<dbReference type="PROSITE" id="PS51257">
    <property type="entry name" value="PROKAR_LIPOPROTEIN"/>
    <property type="match status" value="1"/>
</dbReference>
<keyword evidence="3" id="KW-0732">Signal</keyword>
<feature type="compositionally biased region" description="Polar residues" evidence="6">
    <location>
        <begin position="467"/>
        <end position="479"/>
    </location>
</feature>
<accession>A0A7G1HZF0</accession>
<evidence type="ECO:0000313" key="9">
    <source>
        <dbReference type="EMBL" id="BCI63891.1"/>
    </source>
</evidence>
<feature type="region of interest" description="Disordered" evidence="6">
    <location>
        <begin position="467"/>
        <end position="492"/>
    </location>
</feature>
<feature type="domain" description="SusD-like N-terminal" evidence="8">
    <location>
        <begin position="106"/>
        <end position="213"/>
    </location>
</feature>
<feature type="domain" description="RagB/SusD" evidence="7">
    <location>
        <begin position="321"/>
        <end position="469"/>
    </location>
</feature>